<dbReference type="InterPro" id="IPR036388">
    <property type="entry name" value="WH-like_DNA-bd_sf"/>
</dbReference>
<dbReference type="AlphaFoldDB" id="A0A919VSE1"/>
<evidence type="ECO:0000313" key="2">
    <source>
        <dbReference type="EMBL" id="GIM73750.1"/>
    </source>
</evidence>
<evidence type="ECO:0000259" key="1">
    <source>
        <dbReference type="SMART" id="SM00347"/>
    </source>
</evidence>
<dbReference type="PANTHER" id="PTHR33164">
    <property type="entry name" value="TRANSCRIPTIONAL REGULATOR, MARR FAMILY"/>
    <property type="match status" value="1"/>
</dbReference>
<dbReference type="InterPro" id="IPR000835">
    <property type="entry name" value="HTH_MarR-typ"/>
</dbReference>
<gene>
    <name evidence="2" type="ORF">Aau02nite_57470</name>
</gene>
<dbReference type="SMART" id="SM00347">
    <property type="entry name" value="HTH_MARR"/>
    <property type="match status" value="1"/>
</dbReference>
<sequence>MQRDEDLAAIERAMIAIRRSQSRRVLSRLAPPGDQTVFGVLDALEELGRPGTVGEVGVALGVDQPRASRLVARAVAQGLVIRQADQRDGRRALLVLTGEGQSYLADAHRSRQEMFARAMVGWPEEDRRGFARLLTSFTAALGTLTDEPGRSSLE</sequence>
<proteinExistence type="predicted"/>
<dbReference type="Proteomes" id="UP000681340">
    <property type="component" value="Unassembled WGS sequence"/>
</dbReference>
<dbReference type="RefSeq" id="WP_246595509.1">
    <property type="nucleotide sequence ID" value="NZ_BAABEA010000002.1"/>
</dbReference>
<dbReference type="SUPFAM" id="SSF46785">
    <property type="entry name" value="Winged helix' DNA-binding domain"/>
    <property type="match status" value="1"/>
</dbReference>
<name>A0A919VSE1_9ACTN</name>
<dbReference type="Gene3D" id="1.10.10.10">
    <property type="entry name" value="Winged helix-like DNA-binding domain superfamily/Winged helix DNA-binding domain"/>
    <property type="match status" value="1"/>
</dbReference>
<organism evidence="2 3">
    <name type="scientific">Actinoplanes auranticolor</name>
    <dbReference type="NCBI Taxonomy" id="47988"/>
    <lineage>
        <taxon>Bacteria</taxon>
        <taxon>Bacillati</taxon>
        <taxon>Actinomycetota</taxon>
        <taxon>Actinomycetes</taxon>
        <taxon>Micromonosporales</taxon>
        <taxon>Micromonosporaceae</taxon>
        <taxon>Actinoplanes</taxon>
    </lineage>
</organism>
<dbReference type="InterPro" id="IPR036390">
    <property type="entry name" value="WH_DNA-bd_sf"/>
</dbReference>
<accession>A0A919VSE1</accession>
<dbReference type="Pfam" id="PF12802">
    <property type="entry name" value="MarR_2"/>
    <property type="match status" value="1"/>
</dbReference>
<dbReference type="EMBL" id="BOQL01000047">
    <property type="protein sequence ID" value="GIM73750.1"/>
    <property type="molecule type" value="Genomic_DNA"/>
</dbReference>
<reference evidence="2" key="1">
    <citation type="submission" date="2021-03" db="EMBL/GenBank/DDBJ databases">
        <title>Whole genome shotgun sequence of Actinoplanes auranticolor NBRC 12245.</title>
        <authorList>
            <person name="Komaki H."/>
            <person name="Tamura T."/>
        </authorList>
    </citation>
    <scope>NUCLEOTIDE SEQUENCE</scope>
    <source>
        <strain evidence="2">NBRC 12245</strain>
    </source>
</reference>
<comment type="caution">
    <text evidence="2">The sequence shown here is derived from an EMBL/GenBank/DDBJ whole genome shotgun (WGS) entry which is preliminary data.</text>
</comment>
<dbReference type="GO" id="GO:0006950">
    <property type="term" value="P:response to stress"/>
    <property type="evidence" value="ECO:0007669"/>
    <property type="project" value="TreeGrafter"/>
</dbReference>
<dbReference type="InterPro" id="IPR039422">
    <property type="entry name" value="MarR/SlyA-like"/>
</dbReference>
<dbReference type="PANTHER" id="PTHR33164:SF57">
    <property type="entry name" value="MARR-FAMILY TRANSCRIPTIONAL REGULATOR"/>
    <property type="match status" value="1"/>
</dbReference>
<dbReference type="GO" id="GO:0003700">
    <property type="term" value="F:DNA-binding transcription factor activity"/>
    <property type="evidence" value="ECO:0007669"/>
    <property type="project" value="InterPro"/>
</dbReference>
<protein>
    <submittedName>
        <fullName evidence="2">MarR family transcriptional regulator</fullName>
    </submittedName>
</protein>
<evidence type="ECO:0000313" key="3">
    <source>
        <dbReference type="Proteomes" id="UP000681340"/>
    </source>
</evidence>
<keyword evidence="3" id="KW-1185">Reference proteome</keyword>
<feature type="domain" description="HTH marR-type" evidence="1">
    <location>
        <begin position="28"/>
        <end position="127"/>
    </location>
</feature>